<dbReference type="Gene3D" id="1.10.10.10">
    <property type="entry name" value="Winged helix-like DNA-binding domain superfamily/Winged helix DNA-binding domain"/>
    <property type="match status" value="1"/>
</dbReference>
<gene>
    <name evidence="6" type="primary">yofA_2</name>
    <name evidence="6" type="ORF">IMCC3135_09120</name>
</gene>
<keyword evidence="2" id="KW-0805">Transcription regulation</keyword>
<protein>
    <submittedName>
        <fullName evidence="6">HTH-type transcriptional regulator YofA</fullName>
    </submittedName>
</protein>
<name>A0A2Z2NPR5_9GAMM</name>
<evidence type="ECO:0000256" key="1">
    <source>
        <dbReference type="ARBA" id="ARBA00009437"/>
    </source>
</evidence>
<dbReference type="InterPro" id="IPR005119">
    <property type="entry name" value="LysR_subst-bd"/>
</dbReference>
<accession>A0A2Z2NPR5</accession>
<evidence type="ECO:0000259" key="5">
    <source>
        <dbReference type="PROSITE" id="PS50931"/>
    </source>
</evidence>
<sequence length="302" mass="34337">MNTRITLKQLETLYWIAELGTFERAAAHLCTTQSAISKRVQELERGSRIEIFDRSLRGARLTARGEQLFELAKQILQLHDQIVEVQQGDSSQPKSLRIGVTELTTITWLPQLISAIKEQYSNVRIYPKVDMARALFNDLEQSQLDLIVIPETFTLPEFSSIAVADVQNYWMAKKGLVNLPRPIRHRELAQYPVLVQGHSSGSGMYLNKWLKERGVVFQETLVCDSMTALLGLTVAGLGVAYLPYEFCQRLEESGKLEVIETETSLPPVPYVAMYRGDRPHTFVHEIAELVKLHCDFGKNYQI</sequence>
<dbReference type="InterPro" id="IPR036390">
    <property type="entry name" value="WH_DNA-bd_sf"/>
</dbReference>
<reference evidence="6 7" key="1">
    <citation type="submission" date="2016-12" db="EMBL/GenBank/DDBJ databases">
        <authorList>
            <person name="Song W.-J."/>
            <person name="Kurnit D.M."/>
        </authorList>
    </citation>
    <scope>NUCLEOTIDE SEQUENCE [LARGE SCALE GENOMIC DNA]</scope>
    <source>
        <strain evidence="6 7">IMCC3135</strain>
    </source>
</reference>
<keyword evidence="7" id="KW-1185">Reference proteome</keyword>
<feature type="domain" description="HTH lysR-type" evidence="5">
    <location>
        <begin position="5"/>
        <end position="62"/>
    </location>
</feature>
<keyword evidence="4" id="KW-0804">Transcription</keyword>
<evidence type="ECO:0000256" key="3">
    <source>
        <dbReference type="ARBA" id="ARBA00023125"/>
    </source>
</evidence>
<dbReference type="CDD" id="cd05466">
    <property type="entry name" value="PBP2_LTTR_substrate"/>
    <property type="match status" value="1"/>
</dbReference>
<evidence type="ECO:0000313" key="6">
    <source>
        <dbReference type="EMBL" id="ASJ71921.1"/>
    </source>
</evidence>
<dbReference type="Pfam" id="PF00126">
    <property type="entry name" value="HTH_1"/>
    <property type="match status" value="1"/>
</dbReference>
<dbReference type="AlphaFoldDB" id="A0A2Z2NPR5"/>
<dbReference type="EMBL" id="CP018632">
    <property type="protein sequence ID" value="ASJ71921.1"/>
    <property type="molecule type" value="Genomic_DNA"/>
</dbReference>
<dbReference type="GO" id="GO:0000976">
    <property type="term" value="F:transcription cis-regulatory region binding"/>
    <property type="evidence" value="ECO:0007669"/>
    <property type="project" value="TreeGrafter"/>
</dbReference>
<dbReference type="OrthoDB" id="155872at2"/>
<proteinExistence type="inferred from homology"/>
<dbReference type="RefSeq" id="WP_088917294.1">
    <property type="nucleotide sequence ID" value="NZ_CP018632.1"/>
</dbReference>
<dbReference type="PANTHER" id="PTHR30126">
    <property type="entry name" value="HTH-TYPE TRANSCRIPTIONAL REGULATOR"/>
    <property type="match status" value="1"/>
</dbReference>
<dbReference type="Pfam" id="PF03466">
    <property type="entry name" value="LysR_substrate"/>
    <property type="match status" value="1"/>
</dbReference>
<dbReference type="PANTHER" id="PTHR30126:SF77">
    <property type="entry name" value="TRANSCRIPTIONAL REGULATORY PROTEIN"/>
    <property type="match status" value="1"/>
</dbReference>
<dbReference type="PROSITE" id="PS50931">
    <property type="entry name" value="HTH_LYSR"/>
    <property type="match status" value="1"/>
</dbReference>
<dbReference type="Proteomes" id="UP000250079">
    <property type="component" value="Chromosome"/>
</dbReference>
<dbReference type="SUPFAM" id="SSF46785">
    <property type="entry name" value="Winged helix' DNA-binding domain"/>
    <property type="match status" value="1"/>
</dbReference>
<dbReference type="SUPFAM" id="SSF53850">
    <property type="entry name" value="Periplasmic binding protein-like II"/>
    <property type="match status" value="1"/>
</dbReference>
<evidence type="ECO:0000256" key="2">
    <source>
        <dbReference type="ARBA" id="ARBA00023015"/>
    </source>
</evidence>
<dbReference type="KEGG" id="gai:IMCC3135_09120"/>
<dbReference type="Gene3D" id="3.40.190.290">
    <property type="match status" value="1"/>
</dbReference>
<evidence type="ECO:0000313" key="7">
    <source>
        <dbReference type="Proteomes" id="UP000250079"/>
    </source>
</evidence>
<evidence type="ECO:0000256" key="4">
    <source>
        <dbReference type="ARBA" id="ARBA00023163"/>
    </source>
</evidence>
<comment type="similarity">
    <text evidence="1">Belongs to the LysR transcriptional regulatory family.</text>
</comment>
<dbReference type="InterPro" id="IPR000847">
    <property type="entry name" value="LysR_HTH_N"/>
</dbReference>
<dbReference type="GO" id="GO:0003700">
    <property type="term" value="F:DNA-binding transcription factor activity"/>
    <property type="evidence" value="ECO:0007669"/>
    <property type="project" value="InterPro"/>
</dbReference>
<organism evidence="6 7">
    <name type="scientific">Granulosicoccus antarcticus IMCC3135</name>
    <dbReference type="NCBI Taxonomy" id="1192854"/>
    <lineage>
        <taxon>Bacteria</taxon>
        <taxon>Pseudomonadati</taxon>
        <taxon>Pseudomonadota</taxon>
        <taxon>Gammaproteobacteria</taxon>
        <taxon>Chromatiales</taxon>
        <taxon>Granulosicoccaceae</taxon>
        <taxon>Granulosicoccus</taxon>
    </lineage>
</organism>
<dbReference type="InterPro" id="IPR036388">
    <property type="entry name" value="WH-like_DNA-bd_sf"/>
</dbReference>
<keyword evidence="3" id="KW-0238">DNA-binding</keyword>